<keyword evidence="10" id="KW-1185">Reference proteome</keyword>
<dbReference type="Pfam" id="PF08503">
    <property type="entry name" value="DapH_N"/>
    <property type="match status" value="1"/>
</dbReference>
<evidence type="ECO:0000256" key="6">
    <source>
        <dbReference type="ARBA" id="ARBA00023315"/>
    </source>
</evidence>
<name>A0A4R2TMX0_9FIRM</name>
<protein>
    <recommendedName>
        <fullName evidence="7">2,3,4,5-tetrahydropyridine-2,6-dicarboxylate N-acetyltransferase</fullName>
        <ecNumber evidence="7">2.3.1.89</ecNumber>
    </recommendedName>
    <alternativeName>
        <fullName evidence="7">Tetrahydrodipicolinate N-acetyltransferase</fullName>
        <shortName evidence="7">THP acetyltransferase</shortName>
        <shortName evidence="7">Tetrahydropicolinate acetylase</shortName>
    </alternativeName>
</protein>
<dbReference type="PANTHER" id="PTHR43300:SF10">
    <property type="entry name" value="2,3,4,5-TETRAHYDROPYRIDINE-2,6-DICARBOXYLATE N-ACETYLTRANSFERASE"/>
    <property type="match status" value="1"/>
</dbReference>
<dbReference type="GO" id="GO:0047200">
    <property type="term" value="F:tetrahydrodipicolinate N-acetyltransferase activity"/>
    <property type="evidence" value="ECO:0007669"/>
    <property type="project" value="UniProtKB-UniRule"/>
</dbReference>
<dbReference type="NCBIfam" id="TIGR03532">
    <property type="entry name" value="DapD_Ac"/>
    <property type="match status" value="1"/>
</dbReference>
<evidence type="ECO:0000256" key="7">
    <source>
        <dbReference type="HAMAP-Rule" id="MF_01691"/>
    </source>
</evidence>
<dbReference type="InterPro" id="IPR019873">
    <property type="entry name" value="DapH"/>
</dbReference>
<dbReference type="Gene3D" id="2.160.10.10">
    <property type="entry name" value="Hexapeptide repeat proteins"/>
    <property type="match status" value="1"/>
</dbReference>
<gene>
    <name evidence="7" type="primary">dapH</name>
    <name evidence="9" type="ORF">EDD79_100724</name>
</gene>
<organism evidence="9 10">
    <name type="scientific">Serpentinicella alkaliphila</name>
    <dbReference type="NCBI Taxonomy" id="1734049"/>
    <lineage>
        <taxon>Bacteria</taxon>
        <taxon>Bacillati</taxon>
        <taxon>Bacillota</taxon>
        <taxon>Clostridia</taxon>
        <taxon>Peptostreptococcales</taxon>
        <taxon>Natronincolaceae</taxon>
        <taxon>Serpentinicella</taxon>
    </lineage>
</organism>
<evidence type="ECO:0000256" key="4">
    <source>
        <dbReference type="ARBA" id="ARBA00022915"/>
    </source>
</evidence>
<dbReference type="Proteomes" id="UP000295504">
    <property type="component" value="Unassembled WGS sequence"/>
</dbReference>
<dbReference type="GO" id="GO:0019877">
    <property type="term" value="P:diaminopimelate biosynthetic process"/>
    <property type="evidence" value="ECO:0007669"/>
    <property type="project" value="UniProtKB-UniRule"/>
</dbReference>
<comment type="pathway">
    <text evidence="7">Amino-acid biosynthesis; L-lysine biosynthesis via DAP pathway; LL-2,6-diaminopimelate from (S)-tetrahydrodipicolinate (acetylase route): step 1/3.</text>
</comment>
<keyword evidence="4 7" id="KW-0220">Diaminopimelate biosynthesis</keyword>
<keyword evidence="5 7" id="KW-0457">Lysine biosynthesis</keyword>
<dbReference type="PANTHER" id="PTHR43300">
    <property type="entry name" value="ACETYLTRANSFERASE"/>
    <property type="match status" value="1"/>
</dbReference>
<dbReference type="HAMAP" id="MF_01691">
    <property type="entry name" value="DapH"/>
    <property type="match status" value="1"/>
</dbReference>
<keyword evidence="3 7" id="KW-0677">Repeat</keyword>
<keyword evidence="6 7" id="KW-0012">Acyltransferase</keyword>
<dbReference type="InterPro" id="IPR050179">
    <property type="entry name" value="Trans_hexapeptide_repeat"/>
</dbReference>
<reference evidence="9 10" key="1">
    <citation type="submission" date="2019-03" db="EMBL/GenBank/DDBJ databases">
        <title>Genomic Encyclopedia of Type Strains, Phase IV (KMG-IV): sequencing the most valuable type-strain genomes for metagenomic binning, comparative biology and taxonomic classification.</title>
        <authorList>
            <person name="Goeker M."/>
        </authorList>
    </citation>
    <scope>NUCLEOTIDE SEQUENCE [LARGE SCALE GENOMIC DNA]</scope>
    <source>
        <strain evidence="9 10">DSM 100013</strain>
    </source>
</reference>
<dbReference type="InterPro" id="IPR001451">
    <property type="entry name" value="Hexapep"/>
</dbReference>
<dbReference type="UniPathway" id="UPA00034">
    <property type="reaction ID" value="UER00022"/>
</dbReference>
<dbReference type="SUPFAM" id="SSF51161">
    <property type="entry name" value="Trimeric LpxA-like enzymes"/>
    <property type="match status" value="1"/>
</dbReference>
<dbReference type="EMBL" id="SLYC01000007">
    <property type="protein sequence ID" value="TCQ04146.1"/>
    <property type="molecule type" value="Genomic_DNA"/>
</dbReference>
<keyword evidence="1 7" id="KW-0028">Amino-acid biosynthesis</keyword>
<evidence type="ECO:0000256" key="5">
    <source>
        <dbReference type="ARBA" id="ARBA00023154"/>
    </source>
</evidence>
<comment type="function">
    <text evidence="7">Catalyzes the transfer of an acetyl group from acetyl-CoA to tetrahydrodipicolinate.</text>
</comment>
<dbReference type="InterPro" id="IPR011004">
    <property type="entry name" value="Trimer_LpxA-like_sf"/>
</dbReference>
<dbReference type="GO" id="GO:0009089">
    <property type="term" value="P:lysine biosynthetic process via diaminopimelate"/>
    <property type="evidence" value="ECO:0007669"/>
    <property type="project" value="UniProtKB-UniRule"/>
</dbReference>
<comment type="similarity">
    <text evidence="7">Belongs to the transferase hexapeptide repeat family. DapH subfamily.</text>
</comment>
<accession>A0A4R2TMX0</accession>
<dbReference type="Pfam" id="PF14602">
    <property type="entry name" value="Hexapep_2"/>
    <property type="match status" value="2"/>
</dbReference>
<sequence length="236" mass="25353">MTINFNDPLAIAKFIRSSPKTTPVKVYINGSIKNITDNNIRVFGSANFWILFGEYKHISVVLEDNKETIIDYHMEYDRRNSAIPLLNILNLEARIEPGAIIREGVTIEKNAVIMMGAVINIGSSIGENSMIDMNCVIGARGTIGKNVHVGAGSIIAGVLEPPSSVPVVIEDDVFIGANVVVLEGVTIGKGSVIAAGSIVTKDVPPNTVVAGVPAKVIKNKDSKTCEKVKMLEDLRK</sequence>
<evidence type="ECO:0000259" key="8">
    <source>
        <dbReference type="Pfam" id="PF08503"/>
    </source>
</evidence>
<comment type="caution">
    <text evidence="9">The sequence shown here is derived from an EMBL/GenBank/DDBJ whole genome shotgun (WGS) entry which is preliminary data.</text>
</comment>
<dbReference type="EC" id="2.3.1.89" evidence="7"/>
<evidence type="ECO:0000313" key="9">
    <source>
        <dbReference type="EMBL" id="TCQ04146.1"/>
    </source>
</evidence>
<dbReference type="CDD" id="cd03350">
    <property type="entry name" value="LbH_THP_succinylT"/>
    <property type="match status" value="1"/>
</dbReference>
<evidence type="ECO:0000313" key="10">
    <source>
        <dbReference type="Proteomes" id="UP000295504"/>
    </source>
</evidence>
<evidence type="ECO:0000256" key="3">
    <source>
        <dbReference type="ARBA" id="ARBA00022737"/>
    </source>
</evidence>
<proteinExistence type="inferred from homology"/>
<dbReference type="Pfam" id="PF00132">
    <property type="entry name" value="Hexapep"/>
    <property type="match status" value="1"/>
</dbReference>
<dbReference type="AlphaFoldDB" id="A0A4R2TMX0"/>
<comment type="catalytic activity">
    <reaction evidence="7">
        <text>(S)-2,3,4,5-tetrahydrodipicolinate + acetyl-CoA + H2O = L-2-acetamido-6-oxoheptanedioate + CoA</text>
        <dbReference type="Rhea" id="RHEA:13085"/>
        <dbReference type="ChEBI" id="CHEBI:15377"/>
        <dbReference type="ChEBI" id="CHEBI:16845"/>
        <dbReference type="ChEBI" id="CHEBI:57287"/>
        <dbReference type="ChEBI" id="CHEBI:57288"/>
        <dbReference type="ChEBI" id="CHEBI:58117"/>
        <dbReference type="EC" id="2.3.1.89"/>
    </reaction>
</comment>
<dbReference type="PROSITE" id="PS00101">
    <property type="entry name" value="HEXAPEP_TRANSFERASES"/>
    <property type="match status" value="1"/>
</dbReference>
<dbReference type="InterPro" id="IPR013710">
    <property type="entry name" value="DapH_N"/>
</dbReference>
<evidence type="ECO:0000256" key="1">
    <source>
        <dbReference type="ARBA" id="ARBA00022605"/>
    </source>
</evidence>
<feature type="domain" description="2,3,4,5-tetrahydropyridine-2,6-dicarboxylate N-acetyltransferase N-terminal" evidence="8">
    <location>
        <begin position="8"/>
        <end position="88"/>
    </location>
</feature>
<dbReference type="OrthoDB" id="9788080at2"/>
<dbReference type="InterPro" id="IPR018357">
    <property type="entry name" value="Hexapep_transf_CS"/>
</dbReference>
<keyword evidence="2 7" id="KW-0808">Transferase</keyword>
<dbReference type="Gene3D" id="3.30.70.250">
    <property type="entry name" value="Malonyl-CoA ACP transacylase, ACP-binding"/>
    <property type="match status" value="1"/>
</dbReference>
<evidence type="ECO:0000256" key="2">
    <source>
        <dbReference type="ARBA" id="ARBA00022679"/>
    </source>
</evidence>